<gene>
    <name evidence="1" type="ORF">L3Q82_005633</name>
</gene>
<proteinExistence type="predicted"/>
<sequence length="1701" mass="193614">MTGHNGGSPQRACCFDYIAACCPEAFVKQRFPGLRVFQDSIALNRLPIPEPFVFSGDPIRFFEWKAAFTSLIDQRAITPAEKLYYLKKYVGGPARQVLDGTFYRNDNDAYQDAWNKLNCRFGQPFAIQRAFRERLTSWPKIHPKDAEGLRNFSDFLNACQDAMPHIKGLEILNDCEENQKLIHKLPDWAASRWNRQVTQSLNENQEFPSFKDFALFLSTEAEIACNPITSLHALRSSDSSSDKKCLRDTKRNRASVLATHMVTDGEKQRSDQRKVKTPCTLCQDNRHQLHACPKFTKMSLVERRNYVKDKKLCYGCLKPGHSAKDCRHRHFCETCKGKHPTVLHDDDFGKEKSSPETGTNQGVTATSLSVAGEGSSYTSMVLPVWVSSKNNPTTEKLVYALLDTQSDTTFIDQEVSDSLNASKYPVKLKLTTMSRKDTVITSESVSGLRVRGYSSTIQIDLPVTYTKNCIPVNRAHIPTCETAKKWSHLVEIADEIQPLKNCEVGLLIGYNCSRAMAPRQELPPSTPADAIRILESDFKDGGVDTKTVSQDDITFLDKLKKGIRKNIHEHYEMPLPLPFKDRPSLPDNKSSVVIRLNHLKRKLQRDERYKRQYVESMEEVIERGEAEQVEDGGSEGERWYIPHHGVRHAKKPDKLRVVFDCSARYKGTSLNDHLLSGPDMLNNLCGVLIRFRQHPVALMCDIEKMFHQFHVDEADRNYLRFLWWKKGDLNAQPSEFRMKVHLFGAASSPGCASYGLKHLAKENRHIYPQGSQFVMRDFYVDDGVTSVESTEDAIQLAREARELCATGGLRLHKFMSNDRKVLESIPPSERATNISNMDLSFEDLPLERALGIKWDVESDHFQINVNLKDQPATRRGVLSTVASLYDPLGFVAPVLLKAKIILQETCRRGTDWDDPLSDELRPKWEQWRSDLVHLDKVTISRTYAPAGFGKVSKTELHHFSDASLKGYGQCSYLRLQNEEGDVHCVLIIGKSRVSPTKVTTIPRLELSAAVVSVKMSSMLKEELGFTDAEEFFWTDSKVVLGYIRNEARRFHTFVANRVQKIHLSSAPQQWRYVPTNENPADHASRGLTPSELLSSTWFTGPEFLWNKEIKLSAEEIPELTIGDPEVRHVAVLSTRTTEQVSLVDRLFKFSSWSLATRAVARLLRRISKNKSNDLTTVTERERAEHHVVKDLQRKAYREELHLLSKGNSLPSHSELYSLDAFLDKDGVLRVGGRLRHSSLPESIKHPAIIPKGYHITKMIIAHCHERTKHQLSSRAIHLEMLNDMSTDSLINGLRCFISIRGTIRQIKSDQGSNFVGAKNEFKEALKELDADRLTAFLAEKQCDFSMNAPYSSHVGGVWERQIRTVRGILRSTLALSPSRLNDASLRAFFYEAMAIVNGRPLTVDNLSDPHSLEPLTPNHLLTLKSSKVLPPPGVFVREDMYGKKRWRHVQYLAEQFWSRWRKEYLTNIALRQRWHKPRRNLQVGDIVILKAEDVHRNEWRMGNVSGTIAGNDGLVRRVKVCLGDKQLAKKGERLGKLLEVERPVQKLVLLLERVLLAGILPVDVLRQGWRSMGAPRIFDREGTTEVLAAINSQSIVLENIWLDNIISYHLISNNLSKVLIIMHLVRFPKTLIFISKSTENAHLQPNYNRLSALCHSEKWVRAAEEPTTSHFWLLQVTSHKQWHFTGSLGFRSEEGRRVGGA</sequence>
<evidence type="ECO:0000313" key="2">
    <source>
        <dbReference type="Proteomes" id="UP000831701"/>
    </source>
</evidence>
<protein>
    <submittedName>
        <fullName evidence="1">Uncharacterized protein</fullName>
    </submittedName>
</protein>
<comment type="caution">
    <text evidence="1">The sequence shown here is derived from an EMBL/GenBank/DDBJ whole genome shotgun (WGS) entry which is preliminary data.</text>
</comment>
<accession>A0ACB8V6H6</accession>
<keyword evidence="2" id="KW-1185">Reference proteome</keyword>
<reference evidence="1" key="1">
    <citation type="submission" date="2022-04" db="EMBL/GenBank/DDBJ databases">
        <title>Jade perch genome.</title>
        <authorList>
            <person name="Chao B."/>
        </authorList>
    </citation>
    <scope>NUCLEOTIDE SEQUENCE</scope>
    <source>
        <strain evidence="1">CB-2022</strain>
    </source>
</reference>
<name>A0ACB8V6H6_9TELE</name>
<dbReference type="EMBL" id="CM041554">
    <property type="protein sequence ID" value="KAI3351066.1"/>
    <property type="molecule type" value="Genomic_DNA"/>
</dbReference>
<organism evidence="1 2">
    <name type="scientific">Scortum barcoo</name>
    <name type="common">barcoo grunter</name>
    <dbReference type="NCBI Taxonomy" id="214431"/>
    <lineage>
        <taxon>Eukaryota</taxon>
        <taxon>Metazoa</taxon>
        <taxon>Chordata</taxon>
        <taxon>Craniata</taxon>
        <taxon>Vertebrata</taxon>
        <taxon>Euteleostomi</taxon>
        <taxon>Actinopterygii</taxon>
        <taxon>Neopterygii</taxon>
        <taxon>Teleostei</taxon>
        <taxon>Neoteleostei</taxon>
        <taxon>Acanthomorphata</taxon>
        <taxon>Eupercaria</taxon>
        <taxon>Centrarchiformes</taxon>
        <taxon>Terapontoidei</taxon>
        <taxon>Terapontidae</taxon>
        <taxon>Scortum</taxon>
    </lineage>
</organism>
<dbReference type="Proteomes" id="UP000831701">
    <property type="component" value="Chromosome 24"/>
</dbReference>
<evidence type="ECO:0000313" key="1">
    <source>
        <dbReference type="EMBL" id="KAI3351066.1"/>
    </source>
</evidence>